<evidence type="ECO:0000313" key="1">
    <source>
        <dbReference type="EMBL" id="GAG42663.1"/>
    </source>
</evidence>
<feature type="non-terminal residue" evidence="1">
    <location>
        <position position="1"/>
    </location>
</feature>
<dbReference type="EMBL" id="BARS01059070">
    <property type="protein sequence ID" value="GAG42663.1"/>
    <property type="molecule type" value="Genomic_DNA"/>
</dbReference>
<accession>X0Y1N6</accession>
<name>X0Y1N6_9ZZZZ</name>
<sequence length="38" mass="4340">LDRGELVEEGTLETLMKRKGIYAVLYEKQIISNELETG</sequence>
<organism evidence="1">
    <name type="scientific">marine sediment metagenome</name>
    <dbReference type="NCBI Taxonomy" id="412755"/>
    <lineage>
        <taxon>unclassified sequences</taxon>
        <taxon>metagenomes</taxon>
        <taxon>ecological metagenomes</taxon>
    </lineage>
</organism>
<protein>
    <submittedName>
        <fullName evidence="1">Uncharacterized protein</fullName>
    </submittedName>
</protein>
<comment type="caution">
    <text evidence="1">The sequence shown here is derived from an EMBL/GenBank/DDBJ whole genome shotgun (WGS) entry which is preliminary data.</text>
</comment>
<proteinExistence type="predicted"/>
<reference evidence="1" key="1">
    <citation type="journal article" date="2014" name="Front. Microbiol.">
        <title>High frequency of phylogenetically diverse reductive dehalogenase-homologous genes in deep subseafloor sedimentary metagenomes.</title>
        <authorList>
            <person name="Kawai M."/>
            <person name="Futagami T."/>
            <person name="Toyoda A."/>
            <person name="Takaki Y."/>
            <person name="Nishi S."/>
            <person name="Hori S."/>
            <person name="Arai W."/>
            <person name="Tsubouchi T."/>
            <person name="Morono Y."/>
            <person name="Uchiyama I."/>
            <person name="Ito T."/>
            <person name="Fujiyama A."/>
            <person name="Inagaki F."/>
            <person name="Takami H."/>
        </authorList>
    </citation>
    <scope>NUCLEOTIDE SEQUENCE</scope>
    <source>
        <strain evidence="1">Expedition CK06-06</strain>
    </source>
</reference>
<dbReference type="AlphaFoldDB" id="X0Y1N6"/>
<gene>
    <name evidence="1" type="ORF">S01H1_85786</name>
</gene>